<dbReference type="EMBL" id="BAABDM010000002">
    <property type="protein sequence ID" value="GAA4093558.1"/>
    <property type="molecule type" value="Genomic_DNA"/>
</dbReference>
<dbReference type="InterPro" id="IPR029787">
    <property type="entry name" value="Nucleotide_cyclase"/>
</dbReference>
<dbReference type="Gene3D" id="3.20.20.450">
    <property type="entry name" value="EAL domain"/>
    <property type="match status" value="1"/>
</dbReference>
<keyword evidence="5" id="KW-1185">Reference proteome</keyword>
<dbReference type="InterPro" id="IPR000160">
    <property type="entry name" value="GGDEF_dom"/>
</dbReference>
<dbReference type="InterPro" id="IPR052155">
    <property type="entry name" value="Biofilm_reg_signaling"/>
</dbReference>
<reference evidence="5" key="1">
    <citation type="journal article" date="2019" name="Int. J. Syst. Evol. Microbiol.">
        <title>The Global Catalogue of Microorganisms (GCM) 10K type strain sequencing project: providing services to taxonomists for standard genome sequencing and annotation.</title>
        <authorList>
            <consortium name="The Broad Institute Genomics Platform"/>
            <consortium name="The Broad Institute Genome Sequencing Center for Infectious Disease"/>
            <person name="Wu L."/>
            <person name="Ma J."/>
        </authorList>
    </citation>
    <scope>NUCLEOTIDE SEQUENCE [LARGE SCALE GENOMIC DNA]</scope>
    <source>
        <strain evidence="5">JCM 17304</strain>
    </source>
</reference>
<dbReference type="Gene3D" id="3.30.450.20">
    <property type="entry name" value="PAS domain"/>
    <property type="match status" value="1"/>
</dbReference>
<dbReference type="CDD" id="cd01949">
    <property type="entry name" value="GGDEF"/>
    <property type="match status" value="1"/>
</dbReference>
<dbReference type="Pfam" id="PF13426">
    <property type="entry name" value="PAS_9"/>
    <property type="match status" value="1"/>
</dbReference>
<dbReference type="SMART" id="SM00267">
    <property type="entry name" value="GGDEF"/>
    <property type="match status" value="1"/>
</dbReference>
<evidence type="ECO:0000313" key="4">
    <source>
        <dbReference type="EMBL" id="GAA4093558.1"/>
    </source>
</evidence>
<gene>
    <name evidence="4" type="ORF">GCM10022414_16700</name>
</gene>
<dbReference type="InterPro" id="IPR000014">
    <property type="entry name" value="PAS"/>
</dbReference>
<accession>A0ABP7WQ58</accession>
<evidence type="ECO:0000259" key="2">
    <source>
        <dbReference type="PROSITE" id="PS50883"/>
    </source>
</evidence>
<feature type="domain" description="PAS" evidence="1">
    <location>
        <begin position="140"/>
        <end position="184"/>
    </location>
</feature>
<dbReference type="Proteomes" id="UP001500392">
    <property type="component" value="Unassembled WGS sequence"/>
</dbReference>
<evidence type="ECO:0000259" key="1">
    <source>
        <dbReference type="PROSITE" id="PS50112"/>
    </source>
</evidence>
<dbReference type="InterPro" id="IPR043128">
    <property type="entry name" value="Rev_trsase/Diguanyl_cyclase"/>
</dbReference>
<sequence length="694" mass="79042">MRQNPVFNRRIGDRKGLRLASSTIGADGNHNRYPTPYLIIDEKYWILYANTAALREINPKLLSGEEGKNRANLLRYIKRGTTEFLDWIDASGHEPLELRVVCLNKARRCLLYKETFFENGVRQFHLNLLIVDAQNFADADFNTHRLVFTNTQQAIYVSNSAGKITAVNPAFCRMFKYAEQQIVGCDEITLYDNPSKTLRQDEIKLNLEQLGSWTGRVANVAHSGEVFYTSLNSSTVAKENSDDYFVVNIIEDISHQLILEAQLKESAEIDSLTNLHNRLAFNRYFSEIFAETQRNGEKLNLLFIDLDKFKELNDQYGHDYGDELLVNVSRRLQNTLKATDFVARLGGDEFVVLLRGNLQKETLTVLSNKLINALAEPFKLKDLSYQCTSSIGIARYPEDAVSAEKLLQAADSAMYLAKKAGRNCCCFYNEEVQQQAYSLVEQRRQIARAIADGDIKTYFQPIHNLLTGKVISFEALARWVVSEHDIRLPGNFLSVIENDPLMIKLGMQVATQVYQLCGILNRMHSTTEVAMNMSAIQLRSDELITHIETLFAKRDADFRNLLHIEIAEPLVFDRDPVILSNLKRLTDLGFHLALDNFGKGNSSIYTLKRIEFSTVKIDGVFLESITKDDSQDAQILTGLIQLLHNLNVRIICEGVESQEYVHFLLDRGCVLAQGWLFSEAMPKDKVLQYHRKHA</sequence>
<comment type="caution">
    <text evidence="4">The sequence shown here is derived from an EMBL/GenBank/DDBJ whole genome shotgun (WGS) entry which is preliminary data.</text>
</comment>
<organism evidence="4 5">
    <name type="scientific">Zhongshania borealis</name>
    <dbReference type="NCBI Taxonomy" id="889488"/>
    <lineage>
        <taxon>Bacteria</taxon>
        <taxon>Pseudomonadati</taxon>
        <taxon>Pseudomonadota</taxon>
        <taxon>Gammaproteobacteria</taxon>
        <taxon>Cellvibrionales</taxon>
        <taxon>Spongiibacteraceae</taxon>
        <taxon>Zhongshania</taxon>
    </lineage>
</organism>
<dbReference type="SMART" id="SM00052">
    <property type="entry name" value="EAL"/>
    <property type="match status" value="1"/>
</dbReference>
<dbReference type="PROSITE" id="PS50887">
    <property type="entry name" value="GGDEF"/>
    <property type="match status" value="1"/>
</dbReference>
<name>A0ABP7WQ58_9GAMM</name>
<evidence type="ECO:0008006" key="6">
    <source>
        <dbReference type="Google" id="ProtNLM"/>
    </source>
</evidence>
<dbReference type="SUPFAM" id="SSF141868">
    <property type="entry name" value="EAL domain-like"/>
    <property type="match status" value="1"/>
</dbReference>
<dbReference type="InterPro" id="IPR035919">
    <property type="entry name" value="EAL_sf"/>
</dbReference>
<feature type="domain" description="GGDEF" evidence="3">
    <location>
        <begin position="297"/>
        <end position="430"/>
    </location>
</feature>
<dbReference type="PANTHER" id="PTHR44757:SF2">
    <property type="entry name" value="BIOFILM ARCHITECTURE MAINTENANCE PROTEIN MBAA"/>
    <property type="match status" value="1"/>
</dbReference>
<dbReference type="Pfam" id="PF00990">
    <property type="entry name" value="GGDEF"/>
    <property type="match status" value="1"/>
</dbReference>
<dbReference type="SMART" id="SM00091">
    <property type="entry name" value="PAS"/>
    <property type="match status" value="1"/>
</dbReference>
<dbReference type="CDD" id="cd01948">
    <property type="entry name" value="EAL"/>
    <property type="match status" value="1"/>
</dbReference>
<dbReference type="Pfam" id="PF00563">
    <property type="entry name" value="EAL"/>
    <property type="match status" value="1"/>
</dbReference>
<dbReference type="SUPFAM" id="SSF55785">
    <property type="entry name" value="PYP-like sensor domain (PAS domain)"/>
    <property type="match status" value="1"/>
</dbReference>
<dbReference type="PROSITE" id="PS50883">
    <property type="entry name" value="EAL"/>
    <property type="match status" value="1"/>
</dbReference>
<dbReference type="PROSITE" id="PS50112">
    <property type="entry name" value="PAS"/>
    <property type="match status" value="1"/>
</dbReference>
<proteinExistence type="predicted"/>
<evidence type="ECO:0000313" key="5">
    <source>
        <dbReference type="Proteomes" id="UP001500392"/>
    </source>
</evidence>
<protein>
    <recommendedName>
        <fullName evidence="6">EAL domain-containing protein</fullName>
    </recommendedName>
</protein>
<dbReference type="Gene3D" id="3.30.70.270">
    <property type="match status" value="1"/>
</dbReference>
<dbReference type="NCBIfam" id="TIGR00229">
    <property type="entry name" value="sensory_box"/>
    <property type="match status" value="1"/>
</dbReference>
<dbReference type="InterPro" id="IPR035965">
    <property type="entry name" value="PAS-like_dom_sf"/>
</dbReference>
<dbReference type="NCBIfam" id="TIGR00254">
    <property type="entry name" value="GGDEF"/>
    <property type="match status" value="1"/>
</dbReference>
<dbReference type="SUPFAM" id="SSF55073">
    <property type="entry name" value="Nucleotide cyclase"/>
    <property type="match status" value="1"/>
</dbReference>
<evidence type="ECO:0000259" key="3">
    <source>
        <dbReference type="PROSITE" id="PS50887"/>
    </source>
</evidence>
<feature type="domain" description="EAL" evidence="2">
    <location>
        <begin position="439"/>
        <end position="694"/>
    </location>
</feature>
<dbReference type="CDD" id="cd00130">
    <property type="entry name" value="PAS"/>
    <property type="match status" value="1"/>
</dbReference>
<dbReference type="InterPro" id="IPR001633">
    <property type="entry name" value="EAL_dom"/>
</dbReference>
<dbReference type="PANTHER" id="PTHR44757">
    <property type="entry name" value="DIGUANYLATE CYCLASE DGCP"/>
    <property type="match status" value="1"/>
</dbReference>